<evidence type="ECO:0000256" key="10">
    <source>
        <dbReference type="PIRSR" id="PIRSR600760-2"/>
    </source>
</evidence>
<dbReference type="Proteomes" id="UP000654401">
    <property type="component" value="Unassembled WGS sequence"/>
</dbReference>
<dbReference type="InterPro" id="IPR006240">
    <property type="entry name" value="CysQ"/>
</dbReference>
<comment type="similarity">
    <text evidence="2 9">Belongs to the inositol monophosphatase superfamily. CysQ family.</text>
</comment>
<comment type="subcellular location">
    <subcellularLocation>
        <location evidence="9">Cell inner membrane</location>
        <topology evidence="9">Peripheral membrane protein</topology>
        <orientation evidence="9">Cytoplasmic side</orientation>
    </subcellularLocation>
</comment>
<dbReference type="HAMAP" id="MF_02095">
    <property type="entry name" value="CysQ"/>
    <property type="match status" value="1"/>
</dbReference>
<feature type="binding site" evidence="10">
    <location>
        <position position="216"/>
    </location>
    <ligand>
        <name>Mg(2+)</name>
        <dbReference type="ChEBI" id="CHEBI:18420"/>
        <label>1</label>
        <note>catalytic</note>
    </ligand>
</feature>
<feature type="binding site" evidence="9">
    <location>
        <position position="90"/>
    </location>
    <ligand>
        <name>Mg(2+)</name>
        <dbReference type="ChEBI" id="CHEBI:18420"/>
        <label>1</label>
    </ligand>
</feature>
<dbReference type="GO" id="GO:0000287">
    <property type="term" value="F:magnesium ion binding"/>
    <property type="evidence" value="ECO:0007669"/>
    <property type="project" value="UniProtKB-UniRule"/>
</dbReference>
<keyword evidence="8 9" id="KW-0472">Membrane</keyword>
<organism evidence="11 12">
    <name type="scientific">Candidatus Thiopontia autotrophica</name>
    <dbReference type="NCBI Taxonomy" id="2841688"/>
    <lineage>
        <taxon>Bacteria</taxon>
        <taxon>Pseudomonadati</taxon>
        <taxon>Pseudomonadota</taxon>
        <taxon>Gammaproteobacteria</taxon>
        <taxon>Candidatus Thiopontia</taxon>
    </lineage>
</organism>
<feature type="binding site" evidence="9 10">
    <location>
        <position position="93"/>
    </location>
    <ligand>
        <name>Mg(2+)</name>
        <dbReference type="ChEBI" id="CHEBI:18420"/>
        <label>2</label>
    </ligand>
</feature>
<accession>A0A8J6P497</accession>
<gene>
    <name evidence="9 11" type="primary">cysQ</name>
    <name evidence="11" type="ORF">H8D24_02075</name>
</gene>
<dbReference type="PANTHER" id="PTHR43028">
    <property type="entry name" value="3'(2'),5'-BISPHOSPHATE NUCLEOTIDASE 1"/>
    <property type="match status" value="1"/>
</dbReference>
<dbReference type="Gene3D" id="3.30.540.10">
    <property type="entry name" value="Fructose-1,6-Bisphosphatase, subunit A, domain 1"/>
    <property type="match status" value="1"/>
</dbReference>
<protein>
    <recommendedName>
        <fullName evidence="9">3'(2'),5'-bisphosphate nucleotidase CysQ</fullName>
        <ecNumber evidence="9">3.1.3.7</ecNumber>
    </recommendedName>
    <alternativeName>
        <fullName evidence="9">3'(2'),5-bisphosphonucleoside 3'(2')-phosphohydrolase</fullName>
    </alternativeName>
    <alternativeName>
        <fullName evidence="9">3'-phosphoadenosine 5'-phosphate phosphatase</fullName>
        <shortName evidence="9">PAP phosphatase</shortName>
    </alternativeName>
</protein>
<dbReference type="EMBL" id="JACNFK010000017">
    <property type="protein sequence ID" value="MBC8519185.1"/>
    <property type="molecule type" value="Genomic_DNA"/>
</dbReference>
<dbReference type="GO" id="GO:0008441">
    <property type="term" value="F:3'(2'),5'-bisphosphate nucleotidase activity"/>
    <property type="evidence" value="ECO:0007669"/>
    <property type="project" value="UniProtKB-UniRule"/>
</dbReference>
<feature type="binding site" evidence="10">
    <location>
        <position position="70"/>
    </location>
    <ligand>
        <name>Mg(2+)</name>
        <dbReference type="ChEBI" id="CHEBI:18420"/>
        <label>1</label>
        <note>catalytic</note>
    </ligand>
</feature>
<keyword evidence="3 9" id="KW-1003">Cell membrane</keyword>
<dbReference type="PROSITE" id="PS00630">
    <property type="entry name" value="IMP_2"/>
    <property type="match status" value="1"/>
</dbReference>
<dbReference type="InterPro" id="IPR020583">
    <property type="entry name" value="Inositol_monoP_metal-BS"/>
</dbReference>
<evidence type="ECO:0000256" key="1">
    <source>
        <dbReference type="ARBA" id="ARBA00001625"/>
    </source>
</evidence>
<keyword evidence="7 9" id="KW-0460">Magnesium</keyword>
<evidence type="ECO:0000256" key="7">
    <source>
        <dbReference type="ARBA" id="ARBA00022842"/>
    </source>
</evidence>
<dbReference type="CDD" id="cd01638">
    <property type="entry name" value="CysQ"/>
    <property type="match status" value="1"/>
</dbReference>
<dbReference type="GO" id="GO:0005886">
    <property type="term" value="C:plasma membrane"/>
    <property type="evidence" value="ECO:0007669"/>
    <property type="project" value="UniProtKB-SubCell"/>
</dbReference>
<dbReference type="NCBIfam" id="TIGR01331">
    <property type="entry name" value="bisphos_cysQ"/>
    <property type="match status" value="1"/>
</dbReference>
<feature type="binding site" evidence="9">
    <location>
        <begin position="92"/>
        <end position="95"/>
    </location>
    <ligand>
        <name>substrate</name>
    </ligand>
</feature>
<feature type="binding site" evidence="10">
    <location>
        <position position="92"/>
    </location>
    <ligand>
        <name>Mg(2+)</name>
        <dbReference type="ChEBI" id="CHEBI:18420"/>
        <label>1</label>
        <note>catalytic</note>
    </ligand>
</feature>
<keyword evidence="5 9" id="KW-0479">Metal-binding</keyword>
<dbReference type="Gene3D" id="3.40.190.80">
    <property type="match status" value="1"/>
</dbReference>
<feature type="binding site" evidence="9">
    <location>
        <position position="70"/>
    </location>
    <ligand>
        <name>Mg(2+)</name>
        <dbReference type="ChEBI" id="CHEBI:18420"/>
        <label>1</label>
    </ligand>
</feature>
<dbReference type="PANTHER" id="PTHR43028:SF5">
    <property type="entry name" value="3'(2'),5'-BISPHOSPHATE NUCLEOTIDASE 1"/>
    <property type="match status" value="1"/>
</dbReference>
<comment type="function">
    <text evidence="9">Converts adenosine-3',5'-bisphosphate (PAP) to AMP.</text>
</comment>
<name>A0A8J6P497_9GAMM</name>
<keyword evidence="4 9" id="KW-0997">Cell inner membrane</keyword>
<comment type="cofactor">
    <cofactor evidence="9 10">
        <name>Mg(2+)</name>
        <dbReference type="ChEBI" id="CHEBI:18420"/>
    </cofactor>
</comment>
<evidence type="ECO:0000256" key="5">
    <source>
        <dbReference type="ARBA" id="ARBA00022723"/>
    </source>
</evidence>
<reference evidence="11 12" key="1">
    <citation type="submission" date="2020-08" db="EMBL/GenBank/DDBJ databases">
        <title>Bridging the membrane lipid divide: bacteria of the FCB group superphylum have the potential to synthesize archaeal ether lipids.</title>
        <authorList>
            <person name="Villanueva L."/>
            <person name="Von Meijenfeldt F.A.B."/>
            <person name="Westbye A.B."/>
            <person name="Yadav S."/>
            <person name="Hopmans E.C."/>
            <person name="Dutilh B.E."/>
            <person name="Sinninghe Damste J.S."/>
        </authorList>
    </citation>
    <scope>NUCLEOTIDE SEQUENCE [LARGE SCALE GENOMIC DNA]</scope>
    <source>
        <strain evidence="11">NIOZ-UU100</strain>
    </source>
</reference>
<dbReference type="SUPFAM" id="SSF56655">
    <property type="entry name" value="Carbohydrate phosphatase"/>
    <property type="match status" value="1"/>
</dbReference>
<dbReference type="FunFam" id="3.30.540.10:FF:000007">
    <property type="entry name" value="3'(2'),5'-bisphosphate nucleotidase CysQ"/>
    <property type="match status" value="1"/>
</dbReference>
<evidence type="ECO:0000313" key="12">
    <source>
        <dbReference type="Proteomes" id="UP000654401"/>
    </source>
</evidence>
<feature type="binding site" evidence="9">
    <location>
        <position position="216"/>
    </location>
    <ligand>
        <name>substrate</name>
    </ligand>
</feature>
<evidence type="ECO:0000256" key="6">
    <source>
        <dbReference type="ARBA" id="ARBA00022801"/>
    </source>
</evidence>
<sequence>MNTLELQPLIAPLISLTQRAGEGILKIYDAGFSVTDKKDDTPLTEADLAAHTIITEGLAQLTPEIPVLSEESDLIPFEERKQWQRYWLIDPLDGTREFIKQNGEFTVNIALIENQRPIIGVIQVPVNKILYYAWRDGGSWKQLPDELPSQIHARSPSEEQLVVAGSRSHHNEVITDFLDKIGSHRIFPMGSSLKSCLIAEGKADLYPRLGPTSEWDTAAAQCIVEEAGGQITDTAMNPLRYNTKESLLNPHFFVFGKGTRNWSRYL</sequence>
<proteinExistence type="inferred from homology"/>
<evidence type="ECO:0000256" key="9">
    <source>
        <dbReference type="HAMAP-Rule" id="MF_02095"/>
    </source>
</evidence>
<dbReference type="GO" id="GO:0050427">
    <property type="term" value="P:3'-phosphoadenosine 5'-phosphosulfate metabolic process"/>
    <property type="evidence" value="ECO:0007669"/>
    <property type="project" value="TreeGrafter"/>
</dbReference>
<dbReference type="InterPro" id="IPR050725">
    <property type="entry name" value="CysQ/Inositol_MonoPase"/>
</dbReference>
<evidence type="ECO:0000256" key="2">
    <source>
        <dbReference type="ARBA" id="ARBA00005289"/>
    </source>
</evidence>
<dbReference type="GO" id="GO:0000103">
    <property type="term" value="P:sulfate assimilation"/>
    <property type="evidence" value="ECO:0007669"/>
    <property type="project" value="TreeGrafter"/>
</dbReference>
<feature type="binding site" evidence="9 10">
    <location>
        <position position="90"/>
    </location>
    <ligand>
        <name>Mg(2+)</name>
        <dbReference type="ChEBI" id="CHEBI:18420"/>
        <label>2</label>
    </ligand>
</feature>
<dbReference type="EC" id="3.1.3.7" evidence="9"/>
<dbReference type="InterPro" id="IPR020550">
    <property type="entry name" value="Inositol_monophosphatase_CS"/>
</dbReference>
<evidence type="ECO:0000256" key="8">
    <source>
        <dbReference type="ARBA" id="ARBA00023136"/>
    </source>
</evidence>
<dbReference type="AlphaFoldDB" id="A0A8J6P497"/>
<feature type="binding site" evidence="9">
    <location>
        <position position="216"/>
    </location>
    <ligand>
        <name>Mg(2+)</name>
        <dbReference type="ChEBI" id="CHEBI:18420"/>
        <label>2</label>
    </ligand>
</feature>
<feature type="binding site" evidence="9">
    <location>
        <position position="92"/>
    </location>
    <ligand>
        <name>Mg(2+)</name>
        <dbReference type="ChEBI" id="CHEBI:18420"/>
        <label>1</label>
    </ligand>
</feature>
<dbReference type="FunFam" id="3.40.190.80:FF:000005">
    <property type="entry name" value="3'(2'),5'-bisphosphate nucleotidase CysQ"/>
    <property type="match status" value="1"/>
</dbReference>
<evidence type="ECO:0000256" key="3">
    <source>
        <dbReference type="ARBA" id="ARBA00022475"/>
    </source>
</evidence>
<comment type="caution">
    <text evidence="11">The sequence shown here is derived from an EMBL/GenBank/DDBJ whole genome shotgun (WGS) entry which is preliminary data.</text>
</comment>
<keyword evidence="6 9" id="KW-0378">Hydrolase</keyword>
<dbReference type="PROSITE" id="PS00629">
    <property type="entry name" value="IMP_1"/>
    <property type="match status" value="1"/>
</dbReference>
<evidence type="ECO:0000313" key="11">
    <source>
        <dbReference type="EMBL" id="MBC8519185.1"/>
    </source>
</evidence>
<dbReference type="InterPro" id="IPR000760">
    <property type="entry name" value="Inositol_monophosphatase-like"/>
</dbReference>
<comment type="catalytic activity">
    <reaction evidence="1 9">
        <text>adenosine 3',5'-bisphosphate + H2O = AMP + phosphate</text>
        <dbReference type="Rhea" id="RHEA:10040"/>
        <dbReference type="ChEBI" id="CHEBI:15377"/>
        <dbReference type="ChEBI" id="CHEBI:43474"/>
        <dbReference type="ChEBI" id="CHEBI:58343"/>
        <dbReference type="ChEBI" id="CHEBI:456215"/>
        <dbReference type="EC" id="3.1.3.7"/>
    </reaction>
</comment>
<evidence type="ECO:0000256" key="4">
    <source>
        <dbReference type="ARBA" id="ARBA00022519"/>
    </source>
</evidence>
<dbReference type="GO" id="GO:0046854">
    <property type="term" value="P:phosphatidylinositol phosphate biosynthetic process"/>
    <property type="evidence" value="ECO:0007669"/>
    <property type="project" value="InterPro"/>
</dbReference>
<feature type="binding site" evidence="9">
    <location>
        <position position="70"/>
    </location>
    <ligand>
        <name>substrate</name>
    </ligand>
</feature>
<dbReference type="PRINTS" id="PR00377">
    <property type="entry name" value="IMPHPHTASES"/>
</dbReference>
<dbReference type="Pfam" id="PF00459">
    <property type="entry name" value="Inositol_P"/>
    <property type="match status" value="1"/>
</dbReference>